<dbReference type="Gene3D" id="3.30.160.20">
    <property type="match status" value="1"/>
</dbReference>
<dbReference type="PANTHER" id="PTHR43804">
    <property type="entry name" value="LD18447P"/>
    <property type="match status" value="1"/>
</dbReference>
<dbReference type="SUPFAM" id="SSF75620">
    <property type="entry name" value="Release factor"/>
    <property type="match status" value="1"/>
</dbReference>
<dbReference type="STRING" id="1121001.SAMN02745857_03998"/>
<dbReference type="Proteomes" id="UP000192761">
    <property type="component" value="Unassembled WGS sequence"/>
</dbReference>
<dbReference type="PANTHER" id="PTHR43804:SF9">
    <property type="entry name" value="PEPTIDE CHAIN RELEASE FACTOR HOMOLOG-RELATED"/>
    <property type="match status" value="1"/>
</dbReference>
<evidence type="ECO:0000256" key="1">
    <source>
        <dbReference type="ARBA" id="ARBA00010835"/>
    </source>
</evidence>
<dbReference type="InterPro" id="IPR017509">
    <property type="entry name" value="PrfH"/>
</dbReference>
<protein>
    <submittedName>
        <fullName evidence="3">Peptide chain release factor</fullName>
    </submittedName>
</protein>
<organism evidence="3 4">
    <name type="scientific">Andreprevotia lacus DSM 23236</name>
    <dbReference type="NCBI Taxonomy" id="1121001"/>
    <lineage>
        <taxon>Bacteria</taxon>
        <taxon>Pseudomonadati</taxon>
        <taxon>Pseudomonadota</taxon>
        <taxon>Betaproteobacteria</taxon>
        <taxon>Neisseriales</taxon>
        <taxon>Chitinibacteraceae</taxon>
        <taxon>Andreprevotia</taxon>
    </lineage>
</organism>
<name>A0A1W1Y0H7_9NEIS</name>
<dbReference type="OrthoDB" id="9815709at2"/>
<dbReference type="EMBL" id="FWXD01000039">
    <property type="protein sequence ID" value="SMC29663.1"/>
    <property type="molecule type" value="Genomic_DNA"/>
</dbReference>
<sequence>MMLLQLSAAHGPAECQLAVVKALARLAREAEQAGLTSTLLEEEPGDEPGTLKSALLGLEGVGAVALAQRWLGTVQWRCPSPYRPRHARKNWFIGVAACAAPTQTLESEIRFEACKAGGPGGQHVNKTESAIRATHVASGISVRVQTERSQHANKRLAVALIAHKLAEVQQAQHAAQRAERRQLHFEVERGNPARVFKGMKFEAA</sequence>
<reference evidence="3 4" key="1">
    <citation type="submission" date="2017-04" db="EMBL/GenBank/DDBJ databases">
        <authorList>
            <person name="Afonso C.L."/>
            <person name="Miller P.J."/>
            <person name="Scott M.A."/>
            <person name="Spackman E."/>
            <person name="Goraichik I."/>
            <person name="Dimitrov K.M."/>
            <person name="Suarez D.L."/>
            <person name="Swayne D.E."/>
        </authorList>
    </citation>
    <scope>NUCLEOTIDE SEQUENCE [LARGE SCALE GENOMIC DNA]</scope>
    <source>
        <strain evidence="3 4">DSM 23236</strain>
    </source>
</reference>
<evidence type="ECO:0000259" key="2">
    <source>
        <dbReference type="Pfam" id="PF00472"/>
    </source>
</evidence>
<evidence type="ECO:0000313" key="3">
    <source>
        <dbReference type="EMBL" id="SMC29663.1"/>
    </source>
</evidence>
<dbReference type="Gene3D" id="3.30.70.1660">
    <property type="match status" value="1"/>
</dbReference>
<dbReference type="InterPro" id="IPR050057">
    <property type="entry name" value="Prokaryotic/Mito_RF"/>
</dbReference>
<comment type="similarity">
    <text evidence="1">Belongs to the prokaryotic/mitochondrial release factor family.</text>
</comment>
<feature type="domain" description="Prokaryotic-type class I peptide chain release factors" evidence="2">
    <location>
        <begin position="106"/>
        <end position="182"/>
    </location>
</feature>
<dbReference type="InterPro" id="IPR000352">
    <property type="entry name" value="Pep_chain_release_fac_I"/>
</dbReference>
<gene>
    <name evidence="3" type="ORF">SAMN02745857_03998</name>
</gene>
<evidence type="ECO:0000313" key="4">
    <source>
        <dbReference type="Proteomes" id="UP000192761"/>
    </source>
</evidence>
<accession>A0A1W1Y0H7</accession>
<dbReference type="RefSeq" id="WP_084092920.1">
    <property type="nucleotide sequence ID" value="NZ_FWXD01000039.1"/>
</dbReference>
<dbReference type="Pfam" id="PF00472">
    <property type="entry name" value="RF-1"/>
    <property type="match status" value="1"/>
</dbReference>
<dbReference type="InterPro" id="IPR045853">
    <property type="entry name" value="Pep_chain_release_fac_I_sf"/>
</dbReference>
<proteinExistence type="inferred from homology"/>
<dbReference type="NCBIfam" id="TIGR03072">
    <property type="entry name" value="release_prfH"/>
    <property type="match status" value="1"/>
</dbReference>
<dbReference type="GO" id="GO:0003747">
    <property type="term" value="F:translation release factor activity"/>
    <property type="evidence" value="ECO:0007669"/>
    <property type="project" value="InterPro"/>
</dbReference>
<dbReference type="AlphaFoldDB" id="A0A1W1Y0H7"/>
<keyword evidence="4" id="KW-1185">Reference proteome</keyword>